<gene>
    <name evidence="1" type="primary">BnaC05g36810D</name>
    <name evidence="1" type="ORF">GSBRNA2T00076059001</name>
</gene>
<name>A0A078HZW4_BRANA</name>
<dbReference type="AlphaFoldDB" id="A0A078HZW4"/>
<dbReference type="Proteomes" id="UP000028999">
    <property type="component" value="Unassembled WGS sequence"/>
</dbReference>
<protein>
    <submittedName>
        <fullName evidence="1">BnaC05g36810D protein</fullName>
    </submittedName>
</protein>
<reference evidence="1 2" key="1">
    <citation type="journal article" date="2014" name="Science">
        <title>Plant genetics. Early allopolyploid evolution in the post-Neolithic Brassica napus oilseed genome.</title>
        <authorList>
            <person name="Chalhoub B."/>
            <person name="Denoeud F."/>
            <person name="Liu S."/>
            <person name="Parkin I.A."/>
            <person name="Tang H."/>
            <person name="Wang X."/>
            <person name="Chiquet J."/>
            <person name="Belcram H."/>
            <person name="Tong C."/>
            <person name="Samans B."/>
            <person name="Correa M."/>
            <person name="Da Silva C."/>
            <person name="Just J."/>
            <person name="Falentin C."/>
            <person name="Koh C.S."/>
            <person name="Le Clainche I."/>
            <person name="Bernard M."/>
            <person name="Bento P."/>
            <person name="Noel B."/>
            <person name="Labadie K."/>
            <person name="Alberti A."/>
            <person name="Charles M."/>
            <person name="Arnaud D."/>
            <person name="Guo H."/>
            <person name="Daviaud C."/>
            <person name="Alamery S."/>
            <person name="Jabbari K."/>
            <person name="Zhao M."/>
            <person name="Edger P.P."/>
            <person name="Chelaifa H."/>
            <person name="Tack D."/>
            <person name="Lassalle G."/>
            <person name="Mestiri I."/>
            <person name="Schnel N."/>
            <person name="Le Paslier M.C."/>
            <person name="Fan G."/>
            <person name="Renault V."/>
            <person name="Bayer P.E."/>
            <person name="Golicz A.A."/>
            <person name="Manoli S."/>
            <person name="Lee T.H."/>
            <person name="Thi V.H."/>
            <person name="Chalabi S."/>
            <person name="Hu Q."/>
            <person name="Fan C."/>
            <person name="Tollenaere R."/>
            <person name="Lu Y."/>
            <person name="Battail C."/>
            <person name="Shen J."/>
            <person name="Sidebottom C.H."/>
            <person name="Wang X."/>
            <person name="Canaguier A."/>
            <person name="Chauveau A."/>
            <person name="Berard A."/>
            <person name="Deniot G."/>
            <person name="Guan M."/>
            <person name="Liu Z."/>
            <person name="Sun F."/>
            <person name="Lim Y.P."/>
            <person name="Lyons E."/>
            <person name="Town C.D."/>
            <person name="Bancroft I."/>
            <person name="Wang X."/>
            <person name="Meng J."/>
            <person name="Ma J."/>
            <person name="Pires J.C."/>
            <person name="King G.J."/>
            <person name="Brunel D."/>
            <person name="Delourme R."/>
            <person name="Renard M."/>
            <person name="Aury J.M."/>
            <person name="Adams K.L."/>
            <person name="Batley J."/>
            <person name="Snowdon R.J."/>
            <person name="Tost J."/>
            <person name="Edwards D."/>
            <person name="Zhou Y."/>
            <person name="Hua W."/>
            <person name="Sharpe A.G."/>
            <person name="Paterson A.H."/>
            <person name="Guan C."/>
            <person name="Wincker P."/>
        </authorList>
    </citation>
    <scope>NUCLEOTIDE SEQUENCE [LARGE SCALE GENOMIC DNA]</scope>
    <source>
        <strain evidence="2">cv. Darmor-bzh</strain>
    </source>
</reference>
<dbReference type="EMBL" id="LK032545">
    <property type="protein sequence ID" value="CDY43096.1"/>
    <property type="molecule type" value="Genomic_DNA"/>
</dbReference>
<sequence length="126" mass="13990">MTRSQQTRVHLVQALLSPPVSSATISSLTASMFVSHLLATRPAPTRHCNPPPPPPIQSSSTYLRISLLAILRLRSTFRQSAEKQSPEAQKAAISRIPSRKGILLKKDRRVKVIYDIARPGRPMEET</sequence>
<evidence type="ECO:0000313" key="1">
    <source>
        <dbReference type="EMBL" id="CDY43096.1"/>
    </source>
</evidence>
<proteinExistence type="predicted"/>
<evidence type="ECO:0000313" key="2">
    <source>
        <dbReference type="Proteomes" id="UP000028999"/>
    </source>
</evidence>
<accession>A0A078HZW4</accession>
<dbReference type="Gramene" id="CDY43096">
    <property type="protein sequence ID" value="CDY43096"/>
    <property type="gene ID" value="GSBRNA2T00076059001"/>
</dbReference>
<keyword evidence="2" id="KW-1185">Reference proteome</keyword>
<organism evidence="1 2">
    <name type="scientific">Brassica napus</name>
    <name type="common">Rape</name>
    <dbReference type="NCBI Taxonomy" id="3708"/>
    <lineage>
        <taxon>Eukaryota</taxon>
        <taxon>Viridiplantae</taxon>
        <taxon>Streptophyta</taxon>
        <taxon>Embryophyta</taxon>
        <taxon>Tracheophyta</taxon>
        <taxon>Spermatophyta</taxon>
        <taxon>Magnoliopsida</taxon>
        <taxon>eudicotyledons</taxon>
        <taxon>Gunneridae</taxon>
        <taxon>Pentapetalae</taxon>
        <taxon>rosids</taxon>
        <taxon>malvids</taxon>
        <taxon>Brassicales</taxon>
        <taxon>Brassicaceae</taxon>
        <taxon>Brassiceae</taxon>
        <taxon>Brassica</taxon>
    </lineage>
</organism>
<dbReference type="PaxDb" id="3708-A0A078HZW4"/>